<dbReference type="InterPro" id="IPR020845">
    <property type="entry name" value="AMP-binding_CS"/>
</dbReference>
<feature type="region of interest" description="Disordered" evidence="3">
    <location>
        <begin position="147"/>
        <end position="184"/>
    </location>
</feature>
<dbReference type="InterPro" id="IPR045851">
    <property type="entry name" value="AMP-bd_C_sf"/>
</dbReference>
<dbReference type="Pfam" id="PF00501">
    <property type="entry name" value="AMP-binding"/>
    <property type="match status" value="1"/>
</dbReference>
<dbReference type="Pfam" id="PF13193">
    <property type="entry name" value="AMP-binding_C"/>
    <property type="match status" value="1"/>
</dbReference>
<dbReference type="Gene3D" id="3.30.300.30">
    <property type="match status" value="1"/>
</dbReference>
<dbReference type="GO" id="GO:0031956">
    <property type="term" value="F:medium-chain fatty acid-CoA ligase activity"/>
    <property type="evidence" value="ECO:0007669"/>
    <property type="project" value="TreeGrafter"/>
</dbReference>
<sequence length="510" mass="54737">MIDADLHSLGREITAIAQRDPDRPAIITTDGSVMTFGQLDHDVDGVAASLAAAGLGHGDVVALLCRNRPEWMVTYEAALRAGVTLLPVNWHLEADDVQYVLEDSGAKALVAESVFSHQAQGAPDSLVLRIAIGGPIDGFDSWDDTLSSVSTPAPERPRGTQMIYTSGTTGRPKGVRHDPQPSSSAAAAGTAMVAMFGMDGDNGDSMLCTAPLYHSGPSRLCLEWPLGAGVTVVLMDRFDPRQALELITDNSVTHAFFVPTMFNRMLAVPDRDSFDVSTLRFVLHGAGPCTVATKQSMFEWFGPVIHEIYAASEGPGTWITPQEWLAHPGSVGRVDPERLRIRRDDRSAADVNEVGTVWFFSASKFRYHGDPEKTATTYDESGDWYTVGDRGHIDADGYLFLSGRTAECINSGGVNIYPARIDEALASAPGVIDGAAFGLPDDDLGEIVAAAIVISDGADSDAMIASTIDHCRETIGSQLTPKRVFIVNELPRSDAGKLYRSRLVQQFTGA</sequence>
<dbReference type="InterPro" id="IPR042099">
    <property type="entry name" value="ANL_N_sf"/>
</dbReference>
<proteinExistence type="inferred from homology"/>
<accession>A0A6J6BJY2</accession>
<protein>
    <submittedName>
        <fullName evidence="6">Unannotated protein</fullName>
    </submittedName>
</protein>
<dbReference type="GO" id="GO:0006631">
    <property type="term" value="P:fatty acid metabolic process"/>
    <property type="evidence" value="ECO:0007669"/>
    <property type="project" value="TreeGrafter"/>
</dbReference>
<organism evidence="6">
    <name type="scientific">freshwater metagenome</name>
    <dbReference type="NCBI Taxonomy" id="449393"/>
    <lineage>
        <taxon>unclassified sequences</taxon>
        <taxon>metagenomes</taxon>
        <taxon>ecological metagenomes</taxon>
    </lineage>
</organism>
<evidence type="ECO:0000313" key="6">
    <source>
        <dbReference type="EMBL" id="CAB4539440.1"/>
    </source>
</evidence>
<dbReference type="InterPro" id="IPR025110">
    <property type="entry name" value="AMP-bd_C"/>
</dbReference>
<evidence type="ECO:0000259" key="5">
    <source>
        <dbReference type="Pfam" id="PF13193"/>
    </source>
</evidence>
<feature type="domain" description="AMP-dependent synthetase/ligase" evidence="4">
    <location>
        <begin position="16"/>
        <end position="359"/>
    </location>
</feature>
<evidence type="ECO:0000256" key="3">
    <source>
        <dbReference type="SAM" id="MobiDB-lite"/>
    </source>
</evidence>
<dbReference type="EMBL" id="CAEZSU010000005">
    <property type="protein sequence ID" value="CAB4539440.1"/>
    <property type="molecule type" value="Genomic_DNA"/>
</dbReference>
<dbReference type="AlphaFoldDB" id="A0A6J6BJY2"/>
<dbReference type="SUPFAM" id="SSF56801">
    <property type="entry name" value="Acetyl-CoA synthetase-like"/>
    <property type="match status" value="1"/>
</dbReference>
<evidence type="ECO:0000256" key="2">
    <source>
        <dbReference type="ARBA" id="ARBA00022598"/>
    </source>
</evidence>
<feature type="domain" description="AMP-binding enzyme C-terminal" evidence="5">
    <location>
        <begin position="421"/>
        <end position="497"/>
    </location>
</feature>
<reference evidence="6" key="1">
    <citation type="submission" date="2020-05" db="EMBL/GenBank/DDBJ databases">
        <authorList>
            <person name="Chiriac C."/>
            <person name="Salcher M."/>
            <person name="Ghai R."/>
            <person name="Kavagutti S V."/>
        </authorList>
    </citation>
    <scope>NUCLEOTIDE SEQUENCE</scope>
</reference>
<evidence type="ECO:0000256" key="1">
    <source>
        <dbReference type="ARBA" id="ARBA00006432"/>
    </source>
</evidence>
<name>A0A6J6BJY2_9ZZZZ</name>
<dbReference type="Gene3D" id="3.40.50.12780">
    <property type="entry name" value="N-terminal domain of ligase-like"/>
    <property type="match status" value="1"/>
</dbReference>
<dbReference type="PANTHER" id="PTHR43201">
    <property type="entry name" value="ACYL-COA SYNTHETASE"/>
    <property type="match status" value="1"/>
</dbReference>
<gene>
    <name evidence="6" type="ORF">UFOPK1495_00104</name>
</gene>
<dbReference type="PROSITE" id="PS00455">
    <property type="entry name" value="AMP_BINDING"/>
    <property type="match status" value="1"/>
</dbReference>
<comment type="similarity">
    <text evidence="1">Belongs to the ATP-dependent AMP-binding enzyme family.</text>
</comment>
<keyword evidence="2" id="KW-0436">Ligase</keyword>
<evidence type="ECO:0000259" key="4">
    <source>
        <dbReference type="Pfam" id="PF00501"/>
    </source>
</evidence>
<dbReference type="PANTHER" id="PTHR43201:SF5">
    <property type="entry name" value="MEDIUM-CHAIN ACYL-COA LIGASE ACSF2, MITOCHONDRIAL"/>
    <property type="match status" value="1"/>
</dbReference>
<dbReference type="InterPro" id="IPR000873">
    <property type="entry name" value="AMP-dep_synth/lig_dom"/>
</dbReference>